<feature type="domain" description="Protein CotJB" evidence="2">
    <location>
        <begin position="32"/>
        <end position="107"/>
    </location>
</feature>
<sequence>MTDASSRGDVPLKQAQTQAGPQTQPGDACYYEMLEQLQAVDFVLLELNLYLDTHPGDLKSIEQYNKMAQERMILARRFEELYGPLTHYGHSFSRYPFQWPQAPWPWQV</sequence>
<dbReference type="EMBL" id="CP040396">
    <property type="protein sequence ID" value="QCT03599.1"/>
    <property type="molecule type" value="Genomic_DNA"/>
</dbReference>
<keyword evidence="4" id="KW-1185">Reference proteome</keyword>
<evidence type="ECO:0000256" key="1">
    <source>
        <dbReference type="SAM" id="MobiDB-lite"/>
    </source>
</evidence>
<gene>
    <name evidence="3" type="ORF">E6C60_2888</name>
</gene>
<name>A0A4P8XSI4_9BACL</name>
<dbReference type="RefSeq" id="WP_138226445.1">
    <property type="nucleotide sequence ID" value="NZ_CP040396.1"/>
</dbReference>
<feature type="compositionally biased region" description="Low complexity" evidence="1">
    <location>
        <begin position="14"/>
        <end position="25"/>
    </location>
</feature>
<feature type="region of interest" description="Disordered" evidence="1">
    <location>
        <begin position="1"/>
        <end position="25"/>
    </location>
</feature>
<protein>
    <submittedName>
        <fullName evidence="3">CotJB protein</fullName>
    </submittedName>
</protein>
<dbReference type="Proteomes" id="UP000300879">
    <property type="component" value="Chromosome"/>
</dbReference>
<evidence type="ECO:0000313" key="4">
    <source>
        <dbReference type="Proteomes" id="UP000300879"/>
    </source>
</evidence>
<dbReference type="InterPro" id="IPR024207">
    <property type="entry name" value="CotJB_dom"/>
</dbReference>
<dbReference type="Pfam" id="PF12652">
    <property type="entry name" value="CotJB"/>
    <property type="match status" value="1"/>
</dbReference>
<dbReference type="KEGG" id="palo:E6C60_2888"/>
<evidence type="ECO:0000259" key="2">
    <source>
        <dbReference type="Pfam" id="PF12652"/>
    </source>
</evidence>
<accession>A0A4P8XSI4</accession>
<proteinExistence type="predicted"/>
<dbReference type="OrthoDB" id="9804099at2"/>
<evidence type="ECO:0000313" key="3">
    <source>
        <dbReference type="EMBL" id="QCT03599.1"/>
    </source>
</evidence>
<reference evidence="3 4" key="1">
    <citation type="submission" date="2019-05" db="EMBL/GenBank/DDBJ databases">
        <authorList>
            <person name="Chen C."/>
        </authorList>
    </citation>
    <scope>NUCLEOTIDE SEQUENCE [LARGE SCALE GENOMIC DNA]</scope>
    <source>
        <strain evidence="3 4">HB172198</strain>
    </source>
</reference>
<dbReference type="AlphaFoldDB" id="A0A4P8XSI4"/>
<organism evidence="3 4">
    <name type="scientific">Paenibacillus algicola</name>
    <dbReference type="NCBI Taxonomy" id="2565926"/>
    <lineage>
        <taxon>Bacteria</taxon>
        <taxon>Bacillati</taxon>
        <taxon>Bacillota</taxon>
        <taxon>Bacilli</taxon>
        <taxon>Bacillales</taxon>
        <taxon>Paenibacillaceae</taxon>
        <taxon>Paenibacillus</taxon>
    </lineage>
</organism>